<feature type="coiled-coil region" evidence="3">
    <location>
        <begin position="67"/>
        <end position="94"/>
    </location>
</feature>
<comment type="subcellular location">
    <subcellularLocation>
        <location evidence="1">Nucleus</location>
    </subcellularLocation>
</comment>
<dbReference type="InterPro" id="IPR050936">
    <property type="entry name" value="AP-1-like"/>
</dbReference>
<feature type="compositionally biased region" description="Low complexity" evidence="4">
    <location>
        <begin position="7"/>
        <end position="19"/>
    </location>
</feature>
<evidence type="ECO:0000313" key="7">
    <source>
        <dbReference type="Proteomes" id="UP001447188"/>
    </source>
</evidence>
<name>A0ABR3GCX8_9PEZI</name>
<dbReference type="PANTHER" id="PTHR40621">
    <property type="entry name" value="TRANSCRIPTION FACTOR KAPC-RELATED"/>
    <property type="match status" value="1"/>
</dbReference>
<dbReference type="EMBL" id="JBBBZM010000112">
    <property type="protein sequence ID" value="KAL0633823.1"/>
    <property type="molecule type" value="Genomic_DNA"/>
</dbReference>
<dbReference type="SUPFAM" id="SSF57959">
    <property type="entry name" value="Leucine zipper domain"/>
    <property type="match status" value="1"/>
</dbReference>
<keyword evidence="7" id="KW-1185">Reference proteome</keyword>
<protein>
    <recommendedName>
        <fullName evidence="5">BZIP domain-containing protein</fullName>
    </recommendedName>
</protein>
<feature type="domain" description="BZIP" evidence="5">
    <location>
        <begin position="48"/>
        <end position="62"/>
    </location>
</feature>
<dbReference type="Proteomes" id="UP001447188">
    <property type="component" value="Unassembled WGS sequence"/>
</dbReference>
<gene>
    <name evidence="6" type="ORF">Q9L58_007255</name>
</gene>
<comment type="caution">
    <text evidence="6">The sequence shown here is derived from an EMBL/GenBank/DDBJ whole genome shotgun (WGS) entry which is preliminary data.</text>
</comment>
<evidence type="ECO:0000259" key="5">
    <source>
        <dbReference type="PROSITE" id="PS00036"/>
    </source>
</evidence>
<dbReference type="InterPro" id="IPR046347">
    <property type="entry name" value="bZIP_sf"/>
</dbReference>
<dbReference type="PROSITE" id="PS00036">
    <property type="entry name" value="BZIP_BASIC"/>
    <property type="match status" value="1"/>
</dbReference>
<evidence type="ECO:0000256" key="1">
    <source>
        <dbReference type="ARBA" id="ARBA00004123"/>
    </source>
</evidence>
<organism evidence="6 7">
    <name type="scientific">Discina gigas</name>
    <dbReference type="NCBI Taxonomy" id="1032678"/>
    <lineage>
        <taxon>Eukaryota</taxon>
        <taxon>Fungi</taxon>
        <taxon>Dikarya</taxon>
        <taxon>Ascomycota</taxon>
        <taxon>Pezizomycotina</taxon>
        <taxon>Pezizomycetes</taxon>
        <taxon>Pezizales</taxon>
        <taxon>Discinaceae</taxon>
        <taxon>Discina</taxon>
    </lineage>
</organism>
<evidence type="ECO:0000256" key="3">
    <source>
        <dbReference type="SAM" id="Coils"/>
    </source>
</evidence>
<sequence length="342" mass="38180">MAAVKTSPPHSSPSSASSPEAMTAEQAQFPTQKRKGGRKPVYATQEERKMRNRAAQAAFRERRTEYIKHLEATIKHHEETLSSLQQSSRNAADEVLMLRYKNSLLERILLEKGIDVTAELRAFAQYDDTSRAPPPQAIPRQQQQQPIQQHPALRPMHGPIIQKRTSINPPPDALYIKTSPLLRPNHSRTASPSIAIPTPPDQSAFQMPQSVVTTPTAPQDFPHTGIPMGQSFYPSPFQSHMEELGKLPQQEYDAELLESNNDDTQESLDADSQAPGTPVNDMSNCMGMPPQQQQQHQQGLYSNVGRLDFSLDSMFATDPTPNSRGGLTDCMVRQYNIPFGFR</sequence>
<evidence type="ECO:0000313" key="6">
    <source>
        <dbReference type="EMBL" id="KAL0633823.1"/>
    </source>
</evidence>
<feature type="region of interest" description="Disordered" evidence="4">
    <location>
        <begin position="1"/>
        <end position="56"/>
    </location>
</feature>
<evidence type="ECO:0000256" key="4">
    <source>
        <dbReference type="SAM" id="MobiDB-lite"/>
    </source>
</evidence>
<proteinExistence type="predicted"/>
<dbReference type="Gene3D" id="1.20.5.170">
    <property type="match status" value="1"/>
</dbReference>
<accession>A0ABR3GCX8</accession>
<dbReference type="InterPro" id="IPR004827">
    <property type="entry name" value="bZIP"/>
</dbReference>
<dbReference type="SMART" id="SM00338">
    <property type="entry name" value="BRLZ"/>
    <property type="match status" value="1"/>
</dbReference>
<keyword evidence="3" id="KW-0175">Coiled coil</keyword>
<reference evidence="6 7" key="1">
    <citation type="submission" date="2024-02" db="EMBL/GenBank/DDBJ databases">
        <title>Discinaceae phylogenomics.</title>
        <authorList>
            <person name="Dirks A.C."/>
            <person name="James T.Y."/>
        </authorList>
    </citation>
    <scope>NUCLEOTIDE SEQUENCE [LARGE SCALE GENOMIC DNA]</scope>
    <source>
        <strain evidence="6 7">ACD0624</strain>
    </source>
</reference>
<dbReference type="CDD" id="cd14688">
    <property type="entry name" value="bZIP_YAP"/>
    <property type="match status" value="1"/>
</dbReference>
<keyword evidence="2" id="KW-0539">Nucleus</keyword>
<evidence type="ECO:0000256" key="2">
    <source>
        <dbReference type="ARBA" id="ARBA00023242"/>
    </source>
</evidence>
<dbReference type="PANTHER" id="PTHR40621:SF9">
    <property type="entry name" value="MEAB PROTEIN"/>
    <property type="match status" value="1"/>
</dbReference>